<sequence>MAETTEELPRTIVRRLVKGKVAELTKDMTEKREIALHKEAIVAFSESAKVFIHYLSATANDICKDAKRQIISADDVLKAIEEIEFVEFLEPLRASLEEFRRDNAIKKSEAKEKGQAKKRKSDVGDVQQNEEAAGKVLAQDISEAGPLVSKEAATSPSKAEKENESREDVMEDA</sequence>
<dbReference type="InterPro" id="IPR051377">
    <property type="entry name" value="DNA_Pol-Epsilon_Subunit"/>
</dbReference>
<evidence type="ECO:0000256" key="2">
    <source>
        <dbReference type="ARBA" id="ARBA00023242"/>
    </source>
</evidence>
<dbReference type="Proteomes" id="UP000825935">
    <property type="component" value="Chromosome 14"/>
</dbReference>
<dbReference type="GO" id="GO:0031507">
    <property type="term" value="P:heterochromatin formation"/>
    <property type="evidence" value="ECO:0007669"/>
    <property type="project" value="TreeGrafter"/>
</dbReference>
<dbReference type="GO" id="GO:0008622">
    <property type="term" value="C:epsilon DNA polymerase complex"/>
    <property type="evidence" value="ECO:0007669"/>
    <property type="project" value="TreeGrafter"/>
</dbReference>
<evidence type="ECO:0000313" key="5">
    <source>
        <dbReference type="EMBL" id="KAH7415373.1"/>
    </source>
</evidence>
<evidence type="ECO:0000313" key="6">
    <source>
        <dbReference type="Proteomes" id="UP000825935"/>
    </source>
</evidence>
<protein>
    <recommendedName>
        <fullName evidence="4">Core Histone H2A/H2B/H3 domain-containing protein</fullName>
    </recommendedName>
</protein>
<dbReference type="PANTHER" id="PTHR46172">
    <property type="entry name" value="DNA POLYMERASE EPSILON SUBUNIT 3"/>
    <property type="match status" value="1"/>
</dbReference>
<feature type="domain" description="Core Histone H2A/H2B/H3" evidence="4">
    <location>
        <begin position="3"/>
        <end position="80"/>
    </location>
</feature>
<dbReference type="InterPro" id="IPR009072">
    <property type="entry name" value="Histone-fold"/>
</dbReference>
<dbReference type="GO" id="GO:0008623">
    <property type="term" value="C:CHRAC"/>
    <property type="evidence" value="ECO:0007669"/>
    <property type="project" value="TreeGrafter"/>
</dbReference>
<dbReference type="OrthoDB" id="1707486at2759"/>
<evidence type="ECO:0000259" key="4">
    <source>
        <dbReference type="Pfam" id="PF00125"/>
    </source>
</evidence>
<dbReference type="AlphaFoldDB" id="A0A8T2TCC9"/>
<dbReference type="GO" id="GO:0006272">
    <property type="term" value="P:leading strand elongation"/>
    <property type="evidence" value="ECO:0007669"/>
    <property type="project" value="TreeGrafter"/>
</dbReference>
<dbReference type="OMA" id="KQNHRTI"/>
<accession>A0A8T2TCC9</accession>
<dbReference type="EMBL" id="CM035419">
    <property type="protein sequence ID" value="KAH7415373.1"/>
    <property type="molecule type" value="Genomic_DNA"/>
</dbReference>
<comment type="caution">
    <text evidence="5">The sequence shown here is derived from an EMBL/GenBank/DDBJ whole genome shotgun (WGS) entry which is preliminary data.</text>
</comment>
<dbReference type="GO" id="GO:0046982">
    <property type="term" value="F:protein heterodimerization activity"/>
    <property type="evidence" value="ECO:0007669"/>
    <property type="project" value="InterPro"/>
</dbReference>
<dbReference type="CDD" id="cd22928">
    <property type="entry name" value="HFD_POLE3_DPB4"/>
    <property type="match status" value="1"/>
</dbReference>
<feature type="compositionally biased region" description="Basic and acidic residues" evidence="3">
    <location>
        <begin position="106"/>
        <end position="115"/>
    </location>
</feature>
<name>A0A8T2TCC9_CERRI</name>
<feature type="compositionally biased region" description="Basic and acidic residues" evidence="3">
    <location>
        <begin position="158"/>
        <end position="173"/>
    </location>
</feature>
<evidence type="ECO:0000256" key="1">
    <source>
        <dbReference type="ARBA" id="ARBA00004123"/>
    </source>
</evidence>
<dbReference type="GO" id="GO:0006974">
    <property type="term" value="P:DNA damage response"/>
    <property type="evidence" value="ECO:0007669"/>
    <property type="project" value="TreeGrafter"/>
</dbReference>
<dbReference type="GO" id="GO:0031490">
    <property type="term" value="F:chromatin DNA binding"/>
    <property type="evidence" value="ECO:0007669"/>
    <property type="project" value="TreeGrafter"/>
</dbReference>
<gene>
    <name evidence="5" type="ORF">KP509_14G040000</name>
</gene>
<proteinExistence type="predicted"/>
<dbReference type="PANTHER" id="PTHR46172:SF1">
    <property type="entry name" value="DNA POLYMERASE EPSILON SUBUNIT 3"/>
    <property type="match status" value="1"/>
</dbReference>
<organism evidence="5 6">
    <name type="scientific">Ceratopteris richardii</name>
    <name type="common">Triangle waterfern</name>
    <dbReference type="NCBI Taxonomy" id="49495"/>
    <lineage>
        <taxon>Eukaryota</taxon>
        <taxon>Viridiplantae</taxon>
        <taxon>Streptophyta</taxon>
        <taxon>Embryophyta</taxon>
        <taxon>Tracheophyta</taxon>
        <taxon>Polypodiopsida</taxon>
        <taxon>Polypodiidae</taxon>
        <taxon>Polypodiales</taxon>
        <taxon>Pteridineae</taxon>
        <taxon>Pteridaceae</taxon>
        <taxon>Parkerioideae</taxon>
        <taxon>Ceratopteris</taxon>
    </lineage>
</organism>
<feature type="region of interest" description="Disordered" evidence="3">
    <location>
        <begin position="106"/>
        <end position="173"/>
    </location>
</feature>
<dbReference type="InterPro" id="IPR007125">
    <property type="entry name" value="H2A/H2B/H3"/>
</dbReference>
<reference evidence="5" key="1">
    <citation type="submission" date="2021-08" db="EMBL/GenBank/DDBJ databases">
        <title>WGS assembly of Ceratopteris richardii.</title>
        <authorList>
            <person name="Marchant D.B."/>
            <person name="Chen G."/>
            <person name="Jenkins J."/>
            <person name="Shu S."/>
            <person name="Leebens-Mack J."/>
            <person name="Grimwood J."/>
            <person name="Schmutz J."/>
            <person name="Soltis P."/>
            <person name="Soltis D."/>
            <person name="Chen Z.-H."/>
        </authorList>
    </citation>
    <scope>NUCLEOTIDE SEQUENCE</scope>
    <source>
        <strain evidence="5">Whitten #5841</strain>
        <tissue evidence="5">Leaf</tissue>
    </source>
</reference>
<keyword evidence="2" id="KW-0539">Nucleus</keyword>
<keyword evidence="6" id="KW-1185">Reference proteome</keyword>
<dbReference type="SUPFAM" id="SSF47113">
    <property type="entry name" value="Histone-fold"/>
    <property type="match status" value="1"/>
</dbReference>
<dbReference type="Pfam" id="PF00125">
    <property type="entry name" value="Histone"/>
    <property type="match status" value="1"/>
</dbReference>
<dbReference type="Gene3D" id="1.10.20.10">
    <property type="entry name" value="Histone, subunit A"/>
    <property type="match status" value="1"/>
</dbReference>
<comment type="subcellular location">
    <subcellularLocation>
        <location evidence="1">Nucleus</location>
    </subcellularLocation>
</comment>
<evidence type="ECO:0000256" key="3">
    <source>
        <dbReference type="SAM" id="MobiDB-lite"/>
    </source>
</evidence>